<comment type="caution">
    <text evidence="12">The sequence shown here is derived from an EMBL/GenBank/DDBJ whole genome shotgun (WGS) entry which is preliminary data.</text>
</comment>
<feature type="region of interest" description="Disordered" evidence="11">
    <location>
        <begin position="492"/>
        <end position="542"/>
    </location>
</feature>
<accession>A0A443SKK2</accession>
<keyword evidence="3 10" id="KW-0808">Transferase</keyword>
<evidence type="ECO:0000256" key="8">
    <source>
        <dbReference type="ARBA" id="ARBA00051897"/>
    </source>
</evidence>
<keyword evidence="5 10" id="KW-0819">tRNA processing</keyword>
<dbReference type="Gene3D" id="3.40.50.150">
    <property type="entry name" value="Vaccinia Virus protein VP39"/>
    <property type="match status" value="1"/>
</dbReference>
<dbReference type="VEuPathDB" id="VectorBase:LDEU003970"/>
<name>A0A443SKK2_9ACAR</name>
<dbReference type="SUPFAM" id="SSF53335">
    <property type="entry name" value="S-adenosyl-L-methionine-dependent methyltransferases"/>
    <property type="match status" value="1"/>
</dbReference>
<dbReference type="FunFam" id="3.40.50.150:FF:000051">
    <property type="entry name" value="tRNA (guanine(26)-N(2))-dimethyltransferase"/>
    <property type="match status" value="1"/>
</dbReference>
<dbReference type="NCBIfam" id="TIGR00308">
    <property type="entry name" value="TRM1"/>
    <property type="match status" value="1"/>
</dbReference>
<evidence type="ECO:0000256" key="1">
    <source>
        <dbReference type="ARBA" id="ARBA00022555"/>
    </source>
</evidence>
<evidence type="ECO:0000256" key="9">
    <source>
        <dbReference type="ARBA" id="ARBA00074266"/>
    </source>
</evidence>
<dbReference type="InterPro" id="IPR002905">
    <property type="entry name" value="Trm1"/>
</dbReference>
<dbReference type="PANTHER" id="PTHR10631">
    <property type="entry name" value="N 2 ,N 2 -DIMETHYLGUANOSINE TRNA METHYLTRANSFERASE"/>
    <property type="match status" value="1"/>
</dbReference>
<dbReference type="AlphaFoldDB" id="A0A443SKK2"/>
<evidence type="ECO:0000256" key="4">
    <source>
        <dbReference type="ARBA" id="ARBA00022691"/>
    </source>
</evidence>
<feature type="compositionally biased region" description="Basic and acidic residues" evidence="11">
    <location>
        <begin position="519"/>
        <end position="542"/>
    </location>
</feature>
<dbReference type="GO" id="GO:0002940">
    <property type="term" value="P:tRNA N2-guanine methylation"/>
    <property type="evidence" value="ECO:0007669"/>
    <property type="project" value="TreeGrafter"/>
</dbReference>
<dbReference type="Proteomes" id="UP000288716">
    <property type="component" value="Unassembled WGS sequence"/>
</dbReference>
<dbReference type="GO" id="GO:0005634">
    <property type="term" value="C:nucleus"/>
    <property type="evidence" value="ECO:0007669"/>
    <property type="project" value="TreeGrafter"/>
</dbReference>
<dbReference type="GO" id="GO:0000049">
    <property type="term" value="F:tRNA binding"/>
    <property type="evidence" value="ECO:0007669"/>
    <property type="project" value="UniProtKB-UniRule"/>
</dbReference>
<dbReference type="PANTHER" id="PTHR10631:SF3">
    <property type="entry name" value="TRNA (GUANINE(26)-N(2))-DIMETHYLTRANSFERASE"/>
    <property type="match status" value="1"/>
</dbReference>
<sequence length="542" mass="61411">MAPTDPPVQDSNDPKFNVVHEGKAEILQPNTVFYNPVQTFNRDLSVLVVDTFFANEYWTKKQKPRVAKKQQRLRIIDALSATGLRSIRYAKELECIGKVDEIIANDLSHKAVEIIQKNVERNQVSNKVKISNEDASNEFLSLLLYMSRRNDDRFVVIDIDPFGCASPFIDAAVQSILDGGILMVTCTDMAILCGNHSETCYAKYGSMSFKSVYCHELALRIVLKCIETSANRYGRYIVPLLSISVDFYIRLFMQVSTSPAEAKLSASKTANIYQCNGCNAFTLQKVGRILLKNEQSSNVESRYKYSPSSGPVVNKECSHCGHQHTFGGPIWSENLHDFDFVDLLKSRLKQSETLGVKYETQKRLEGMLQVVSEEIDVPLYYTVDNLCRIMHCRAPNSEEIRSAILNAGFRVSYSHANRNSLKTDAPAEIIWDIMRHWIRQNSVDLTSFPEKDAGKIISMKNPTTSISFTLHEFAKPLSKELELSRFQPNPIANWGPGALPRADAVDKRNKNQGKRHKNMKSDSELDETKKRKEDDSFVKIQL</sequence>
<evidence type="ECO:0000313" key="12">
    <source>
        <dbReference type="EMBL" id="RWS28068.1"/>
    </source>
</evidence>
<dbReference type="Gene3D" id="3.30.56.70">
    <property type="entry name" value="N2,N2-dimethylguanosine tRNA methyltransferase, C-terminal domain"/>
    <property type="match status" value="1"/>
</dbReference>
<keyword evidence="4 10" id="KW-0949">S-adenosyl-L-methionine</keyword>
<evidence type="ECO:0000313" key="13">
    <source>
        <dbReference type="Proteomes" id="UP000288716"/>
    </source>
</evidence>
<dbReference type="EMBL" id="NCKV01001606">
    <property type="protein sequence ID" value="RWS28068.1"/>
    <property type="molecule type" value="Genomic_DNA"/>
</dbReference>
<dbReference type="InterPro" id="IPR042296">
    <property type="entry name" value="tRNA_met_Trm1_C"/>
</dbReference>
<proteinExistence type="inferred from homology"/>
<dbReference type="GO" id="GO:0160104">
    <property type="term" value="F:tRNA (guanine(26)-N2)-dimethyltransferase activity"/>
    <property type="evidence" value="ECO:0007669"/>
    <property type="project" value="UniProtKB-UniRule"/>
</dbReference>
<dbReference type="FunFam" id="3.30.56.70:FF:000001">
    <property type="entry name" value="tRNA (guanine(26)-N(2))-dimethyltransferase"/>
    <property type="match status" value="1"/>
</dbReference>
<dbReference type="InterPro" id="IPR029063">
    <property type="entry name" value="SAM-dependent_MTases_sf"/>
</dbReference>
<evidence type="ECO:0000256" key="2">
    <source>
        <dbReference type="ARBA" id="ARBA00022603"/>
    </source>
</evidence>
<reference evidence="12 13" key="1">
    <citation type="journal article" date="2018" name="Gigascience">
        <title>Genomes of trombidid mites reveal novel predicted allergens and laterally-transferred genes associated with secondary metabolism.</title>
        <authorList>
            <person name="Dong X."/>
            <person name="Chaisiri K."/>
            <person name="Xia D."/>
            <person name="Armstrong S.D."/>
            <person name="Fang Y."/>
            <person name="Donnelly M.J."/>
            <person name="Kadowaki T."/>
            <person name="McGarry J.W."/>
            <person name="Darby A.C."/>
            <person name="Makepeace B.L."/>
        </authorList>
    </citation>
    <scope>NUCLEOTIDE SEQUENCE [LARGE SCALE GENOMIC DNA]</scope>
    <source>
        <strain evidence="12">UoL-UT</strain>
    </source>
</reference>
<keyword evidence="2 10" id="KW-0489">Methyltransferase</keyword>
<evidence type="ECO:0000256" key="7">
    <source>
        <dbReference type="ARBA" id="ARBA00039099"/>
    </source>
</evidence>
<evidence type="ECO:0000256" key="5">
    <source>
        <dbReference type="ARBA" id="ARBA00022694"/>
    </source>
</evidence>
<dbReference type="OrthoDB" id="6349953at2759"/>
<dbReference type="Pfam" id="PF02005">
    <property type="entry name" value="TRM"/>
    <property type="match status" value="1"/>
</dbReference>
<comment type="catalytic activity">
    <reaction evidence="8 10">
        <text>guanosine(26) in tRNA + 2 S-adenosyl-L-methionine = N(2)-dimethylguanosine(26) in tRNA + 2 S-adenosyl-L-homocysteine + 2 H(+)</text>
        <dbReference type="Rhea" id="RHEA:43140"/>
        <dbReference type="Rhea" id="RHEA-COMP:10359"/>
        <dbReference type="Rhea" id="RHEA-COMP:10360"/>
        <dbReference type="ChEBI" id="CHEBI:15378"/>
        <dbReference type="ChEBI" id="CHEBI:57856"/>
        <dbReference type="ChEBI" id="CHEBI:59789"/>
        <dbReference type="ChEBI" id="CHEBI:74269"/>
        <dbReference type="ChEBI" id="CHEBI:74513"/>
        <dbReference type="EC" id="2.1.1.216"/>
    </reaction>
</comment>
<dbReference type="STRING" id="299467.A0A443SKK2"/>
<evidence type="ECO:0000256" key="10">
    <source>
        <dbReference type="PROSITE-ProRule" id="PRU00958"/>
    </source>
</evidence>
<dbReference type="PROSITE" id="PS51626">
    <property type="entry name" value="SAM_MT_TRM1"/>
    <property type="match status" value="1"/>
</dbReference>
<protein>
    <recommendedName>
        <fullName evidence="9 10">tRNA (guanine(26)-N(2))-dimethyltransferase</fullName>
        <ecNumber evidence="7 10">2.1.1.216</ecNumber>
    </recommendedName>
</protein>
<dbReference type="EC" id="2.1.1.216" evidence="7 10"/>
<keyword evidence="6 10" id="KW-0694">RNA-binding</keyword>
<evidence type="ECO:0000256" key="6">
    <source>
        <dbReference type="ARBA" id="ARBA00022884"/>
    </source>
</evidence>
<keyword evidence="1 10" id="KW-0820">tRNA-binding</keyword>
<keyword evidence="13" id="KW-1185">Reference proteome</keyword>
<evidence type="ECO:0000256" key="3">
    <source>
        <dbReference type="ARBA" id="ARBA00022679"/>
    </source>
</evidence>
<organism evidence="12 13">
    <name type="scientific">Leptotrombidium deliense</name>
    <dbReference type="NCBI Taxonomy" id="299467"/>
    <lineage>
        <taxon>Eukaryota</taxon>
        <taxon>Metazoa</taxon>
        <taxon>Ecdysozoa</taxon>
        <taxon>Arthropoda</taxon>
        <taxon>Chelicerata</taxon>
        <taxon>Arachnida</taxon>
        <taxon>Acari</taxon>
        <taxon>Acariformes</taxon>
        <taxon>Trombidiformes</taxon>
        <taxon>Prostigmata</taxon>
        <taxon>Anystina</taxon>
        <taxon>Parasitengona</taxon>
        <taxon>Trombiculoidea</taxon>
        <taxon>Trombiculidae</taxon>
        <taxon>Leptotrombidium</taxon>
    </lineage>
</organism>
<comment type="similarity">
    <text evidence="10">Belongs to the class I-like SAM-binding methyltransferase superfamily. Trm1 family.</text>
</comment>
<evidence type="ECO:0000256" key="11">
    <source>
        <dbReference type="SAM" id="MobiDB-lite"/>
    </source>
</evidence>
<gene>
    <name evidence="12" type="ORF">B4U80_07149</name>
</gene>